<gene>
    <name evidence="3" type="ORF">VPR01S_05_02350</name>
</gene>
<evidence type="ECO:0000313" key="3">
    <source>
        <dbReference type="EMBL" id="GAD66940.1"/>
    </source>
</evidence>
<keyword evidence="1 3" id="KW-0378">Hydrolase</keyword>
<dbReference type="STRING" id="1219065.VPR01S_05_02350"/>
<organism evidence="3 4">
    <name type="scientific">Vibrio proteolyticus NBRC 13287</name>
    <dbReference type="NCBI Taxonomy" id="1219065"/>
    <lineage>
        <taxon>Bacteria</taxon>
        <taxon>Pseudomonadati</taxon>
        <taxon>Pseudomonadota</taxon>
        <taxon>Gammaproteobacteria</taxon>
        <taxon>Vibrionales</taxon>
        <taxon>Vibrionaceae</taxon>
        <taxon>Vibrio</taxon>
    </lineage>
</organism>
<dbReference type="InterPro" id="IPR036526">
    <property type="entry name" value="C-N_Hydrolase_sf"/>
</dbReference>
<evidence type="ECO:0000313" key="4">
    <source>
        <dbReference type="Proteomes" id="UP000016570"/>
    </source>
</evidence>
<dbReference type="CDD" id="cd07197">
    <property type="entry name" value="nitrilase"/>
    <property type="match status" value="1"/>
</dbReference>
<evidence type="ECO:0000259" key="2">
    <source>
        <dbReference type="PROSITE" id="PS50263"/>
    </source>
</evidence>
<dbReference type="SUPFAM" id="SSF56317">
    <property type="entry name" value="Carbon-nitrogen hydrolase"/>
    <property type="match status" value="1"/>
</dbReference>
<dbReference type="PANTHER" id="PTHR43674">
    <property type="entry name" value="NITRILASE C965.09-RELATED"/>
    <property type="match status" value="1"/>
</dbReference>
<dbReference type="InterPro" id="IPR050345">
    <property type="entry name" value="Aliph_Amidase/BUP"/>
</dbReference>
<dbReference type="GO" id="GO:0050126">
    <property type="term" value="F:N-carbamoylputrescine amidase activity"/>
    <property type="evidence" value="ECO:0007669"/>
    <property type="project" value="TreeGrafter"/>
</dbReference>
<dbReference type="PROSITE" id="PS50263">
    <property type="entry name" value="CN_HYDROLASE"/>
    <property type="match status" value="1"/>
</dbReference>
<dbReference type="EMBL" id="BATJ01000005">
    <property type="protein sequence ID" value="GAD66940.1"/>
    <property type="molecule type" value="Genomic_DNA"/>
</dbReference>
<dbReference type="Gene3D" id="3.60.110.10">
    <property type="entry name" value="Carbon-nitrogen hydrolase"/>
    <property type="match status" value="1"/>
</dbReference>
<dbReference type="InterPro" id="IPR003010">
    <property type="entry name" value="C-N_Hydrolase"/>
</dbReference>
<feature type="domain" description="CN hydrolase" evidence="2">
    <location>
        <begin position="6"/>
        <end position="239"/>
    </location>
</feature>
<dbReference type="Pfam" id="PF00795">
    <property type="entry name" value="CN_hydrolase"/>
    <property type="match status" value="1"/>
</dbReference>
<dbReference type="RefSeq" id="WP_021704918.1">
    <property type="nucleotide sequence ID" value="NZ_BATJ01000005.1"/>
</dbReference>
<proteinExistence type="predicted"/>
<dbReference type="PANTHER" id="PTHR43674:SF2">
    <property type="entry name" value="BETA-UREIDOPROPIONASE"/>
    <property type="match status" value="1"/>
</dbReference>
<keyword evidence="4" id="KW-1185">Reference proteome</keyword>
<evidence type="ECO:0000256" key="1">
    <source>
        <dbReference type="ARBA" id="ARBA00022801"/>
    </source>
</evidence>
<dbReference type="GO" id="GO:0033388">
    <property type="term" value="P:putrescine biosynthetic process from arginine"/>
    <property type="evidence" value="ECO:0007669"/>
    <property type="project" value="TreeGrafter"/>
</dbReference>
<dbReference type="Proteomes" id="UP000016570">
    <property type="component" value="Unassembled WGS sequence"/>
</dbReference>
<accession>U2ZZT9</accession>
<name>U2ZZT9_VIBPR</name>
<comment type="caution">
    <text evidence="3">The sequence shown here is derived from an EMBL/GenBank/DDBJ whole genome shotgun (WGS) entry which is preliminary data.</text>
</comment>
<dbReference type="AlphaFoldDB" id="U2ZZT9"/>
<reference evidence="3 4" key="1">
    <citation type="submission" date="2013-09" db="EMBL/GenBank/DDBJ databases">
        <title>Whole genome shotgun sequence of Vibrio proteolyticus NBRC 13287.</title>
        <authorList>
            <person name="Isaki S."/>
            <person name="Hosoyama A."/>
            <person name="Numata M."/>
            <person name="Hashimoto M."/>
            <person name="Hosoyama Y."/>
            <person name="Tsuchikane K."/>
            <person name="Noguchi M."/>
            <person name="Hirakata S."/>
            <person name="Ichikawa N."/>
            <person name="Ohji S."/>
            <person name="Yamazoe A."/>
            <person name="Fujita N."/>
        </authorList>
    </citation>
    <scope>NUCLEOTIDE SEQUENCE [LARGE SCALE GENOMIC DNA]</scope>
    <source>
        <strain evidence="3 4">NBRC 13287</strain>
    </source>
</reference>
<dbReference type="eggNOG" id="COG0388">
    <property type="taxonomic scope" value="Bacteria"/>
</dbReference>
<sequence>MDTNTIDIALAQIPVKKGQIATNLTEHLAAIAAAAQQQVDLVVFPELSLTGYELELLATLAMTEESDAIQALKTAAQKYAIWVIAGCPLACPNDKPAIAAVVCSPQGDVHFCTKQYLHPGEDVFCSAGSQNHTLNIQGFTLALAICADFSEPQHARDANQQKADVYVVSALISPAGYETDASILADIASSYNMPVLLANHISVTGGWQTCGKSTMWLPSGEPVAALMNEPGLIVCRIASDGSHGVVTCDADSE</sequence>
<protein>
    <submittedName>
        <fullName evidence="3">Putative hydrolase</fullName>
    </submittedName>
</protein>